<organism evidence="1 2">
    <name type="scientific">Naasia aerilata</name>
    <dbReference type="NCBI Taxonomy" id="1162966"/>
    <lineage>
        <taxon>Bacteria</taxon>
        <taxon>Bacillati</taxon>
        <taxon>Actinomycetota</taxon>
        <taxon>Actinomycetes</taxon>
        <taxon>Micrococcales</taxon>
        <taxon>Microbacteriaceae</taxon>
        <taxon>Naasia</taxon>
    </lineage>
</organism>
<proteinExistence type="predicted"/>
<dbReference type="EMBL" id="AP027731">
    <property type="protein sequence ID" value="BDZ44985.1"/>
    <property type="molecule type" value="Genomic_DNA"/>
</dbReference>
<accession>A0ABN6XN10</accession>
<protein>
    <submittedName>
        <fullName evidence="1">Uncharacterized protein</fullName>
    </submittedName>
</protein>
<name>A0ABN6XN10_9MICO</name>
<keyword evidence="2" id="KW-1185">Reference proteome</keyword>
<dbReference type="Proteomes" id="UP001321498">
    <property type="component" value="Chromosome"/>
</dbReference>
<gene>
    <name evidence="1" type="ORF">GCM10025866_08940</name>
</gene>
<reference evidence="2" key="1">
    <citation type="journal article" date="2019" name="Int. J. Syst. Evol. Microbiol.">
        <title>The Global Catalogue of Microorganisms (GCM) 10K type strain sequencing project: providing services to taxonomists for standard genome sequencing and annotation.</title>
        <authorList>
            <consortium name="The Broad Institute Genomics Platform"/>
            <consortium name="The Broad Institute Genome Sequencing Center for Infectious Disease"/>
            <person name="Wu L."/>
            <person name="Ma J."/>
        </authorList>
    </citation>
    <scope>NUCLEOTIDE SEQUENCE [LARGE SCALE GENOMIC DNA]</scope>
    <source>
        <strain evidence="2">NBRC 108725</strain>
    </source>
</reference>
<evidence type="ECO:0000313" key="2">
    <source>
        <dbReference type="Proteomes" id="UP001321498"/>
    </source>
</evidence>
<evidence type="ECO:0000313" key="1">
    <source>
        <dbReference type="EMBL" id="BDZ44985.1"/>
    </source>
</evidence>
<sequence>MPVIQRPLEAHGSRFFPRKPSTIAAAGMKSCRIDPTIGKKTTKKPTTPMIPATSDRMLRIGDFWAGAPPVYGDCGAAAYGLCAGWAA</sequence>